<evidence type="ECO:0000256" key="1">
    <source>
        <dbReference type="SAM" id="Phobius"/>
    </source>
</evidence>
<gene>
    <name evidence="2" type="ORF">GCM10023350_31430</name>
</gene>
<evidence type="ECO:0000313" key="2">
    <source>
        <dbReference type="EMBL" id="GAA4744439.1"/>
    </source>
</evidence>
<dbReference type="RefSeq" id="WP_345527767.1">
    <property type="nucleotide sequence ID" value="NZ_BAABKN010000019.1"/>
</dbReference>
<keyword evidence="1" id="KW-0812">Transmembrane</keyword>
<keyword evidence="1" id="KW-0472">Membrane</keyword>
<feature type="transmembrane region" description="Helical" evidence="1">
    <location>
        <begin position="56"/>
        <end position="78"/>
    </location>
</feature>
<name>A0ABP8Z262_9ACTN</name>
<dbReference type="EMBL" id="BAABKN010000019">
    <property type="protein sequence ID" value="GAA4744439.1"/>
    <property type="molecule type" value="Genomic_DNA"/>
</dbReference>
<protein>
    <submittedName>
        <fullName evidence="2">Uncharacterized protein</fullName>
    </submittedName>
</protein>
<dbReference type="Proteomes" id="UP001499882">
    <property type="component" value="Unassembled WGS sequence"/>
</dbReference>
<proteinExistence type="predicted"/>
<accession>A0ABP8Z262</accession>
<keyword evidence="1" id="KW-1133">Transmembrane helix</keyword>
<reference evidence="3" key="1">
    <citation type="journal article" date="2019" name="Int. J. Syst. Evol. Microbiol.">
        <title>The Global Catalogue of Microorganisms (GCM) 10K type strain sequencing project: providing services to taxonomists for standard genome sequencing and annotation.</title>
        <authorList>
            <consortium name="The Broad Institute Genomics Platform"/>
            <consortium name="The Broad Institute Genome Sequencing Center for Infectious Disease"/>
            <person name="Wu L."/>
            <person name="Ma J."/>
        </authorList>
    </citation>
    <scope>NUCLEOTIDE SEQUENCE [LARGE SCALE GENOMIC DNA]</scope>
    <source>
        <strain evidence="3">JCM 18532</strain>
    </source>
</reference>
<evidence type="ECO:0000313" key="3">
    <source>
        <dbReference type="Proteomes" id="UP001499882"/>
    </source>
</evidence>
<comment type="caution">
    <text evidence="2">The sequence shown here is derived from an EMBL/GenBank/DDBJ whole genome shotgun (WGS) entry which is preliminary data.</text>
</comment>
<organism evidence="2 3">
    <name type="scientific">Nocardioides endophyticus</name>
    <dbReference type="NCBI Taxonomy" id="1353775"/>
    <lineage>
        <taxon>Bacteria</taxon>
        <taxon>Bacillati</taxon>
        <taxon>Actinomycetota</taxon>
        <taxon>Actinomycetes</taxon>
        <taxon>Propionibacteriales</taxon>
        <taxon>Nocardioidaceae</taxon>
        <taxon>Nocardioides</taxon>
    </lineage>
</organism>
<sequence length="252" mass="27083">MAPTVRDQDWSERHGDAIREAAPAVPDLTEGEKIALWQRIEASDTHRARRRTHWKAVVAGLVAVGLVGVAGAATGNVFSAHTGRGPVDAEDVELGGPGERLDPRAPDFAGVMDEMTTDIRFPSVAARDSALDWELDNATRDRSDITSLSSGALRLWTAGHALCSWSNVWAGALRTGDIATEQRAADVILGARTWPSITDTDPDMADESEFAWLPDLEQAIRTDDPAAARTALAGNQSCMPGLAPELRLGKRR</sequence>
<keyword evidence="3" id="KW-1185">Reference proteome</keyword>